<dbReference type="InterPro" id="IPR016181">
    <property type="entry name" value="Acyl_CoA_acyltransferase"/>
</dbReference>
<organism evidence="3 4">
    <name type="scientific">Myxococcus llanfairpwllgwyngyllgogerychwyrndrobwllllantysiliogogogochensis</name>
    <dbReference type="NCBI Taxonomy" id="2590453"/>
    <lineage>
        <taxon>Bacteria</taxon>
        <taxon>Pseudomonadati</taxon>
        <taxon>Myxococcota</taxon>
        <taxon>Myxococcia</taxon>
        <taxon>Myxococcales</taxon>
        <taxon>Cystobacterineae</taxon>
        <taxon>Myxococcaceae</taxon>
        <taxon>Myxococcus</taxon>
    </lineage>
</organism>
<gene>
    <name evidence="3" type="ORF">FJV41_43900</name>
</gene>
<dbReference type="PROSITE" id="PS51186">
    <property type="entry name" value="GNAT"/>
    <property type="match status" value="1"/>
</dbReference>
<protein>
    <submittedName>
        <fullName evidence="3">GNAT family N-acetyltransferase</fullName>
    </submittedName>
</protein>
<dbReference type="GO" id="GO:0016747">
    <property type="term" value="F:acyltransferase activity, transferring groups other than amino-acyl groups"/>
    <property type="evidence" value="ECO:0007669"/>
    <property type="project" value="InterPro"/>
</dbReference>
<evidence type="ECO:0000256" key="1">
    <source>
        <dbReference type="SAM" id="MobiDB-lite"/>
    </source>
</evidence>
<keyword evidence="3" id="KW-0808">Transferase</keyword>
<dbReference type="InterPro" id="IPR000182">
    <property type="entry name" value="GNAT_dom"/>
</dbReference>
<dbReference type="Pfam" id="PF00583">
    <property type="entry name" value="Acetyltransf_1"/>
    <property type="match status" value="1"/>
</dbReference>
<evidence type="ECO:0000313" key="3">
    <source>
        <dbReference type="EMBL" id="TQF09581.1"/>
    </source>
</evidence>
<dbReference type="Gene3D" id="3.40.630.170">
    <property type="match status" value="1"/>
</dbReference>
<feature type="domain" description="N-acetyltransferase" evidence="2">
    <location>
        <begin position="2"/>
        <end position="167"/>
    </location>
</feature>
<feature type="region of interest" description="Disordered" evidence="1">
    <location>
        <begin position="331"/>
        <end position="356"/>
    </location>
</feature>
<dbReference type="AlphaFoldDB" id="A0A540WKQ0"/>
<reference evidence="3 4" key="1">
    <citation type="submission" date="2019-06" db="EMBL/GenBank/DDBJ databases">
        <authorList>
            <person name="Livingstone P."/>
            <person name="Whitworth D."/>
        </authorList>
    </citation>
    <scope>NUCLEOTIDE SEQUENCE [LARGE SCALE GENOMIC DNA]</scope>
    <source>
        <strain evidence="3 4">AM401</strain>
    </source>
</reference>
<keyword evidence="4" id="KW-1185">Reference proteome</keyword>
<sequence>MVEVRTYEGDAVDASQFVNRVWGKYYGAQGPLTDFQPRMLDWFLFGNRLATREYRLAAYSGGKLAGVLFAEPIRLRLGTRTVEGTYGSWLSVDPAFRGTGVGQKLTETMSSRQRERGALLMLGCMEDGSVAERFWRKTPGLRAFDTLGMWLHVFDAAAVARWSKTAAERALFTLARPWLRGSAPSVDTMEGIRPYRPEDLPACMALVERMMESVSLGYAYTPERLAHQLQYRDVPRTLVLERDGAVRGLVNFYTLQMNARGPLTIALVDLLAFHASVPRAEQKRLLRVAMRDMVEQGASCAVMLRGPCVSSRLMLGAQGLVGRVADAQHRDAPLAQRGDEVEEVGREVRRDEDEVH</sequence>
<dbReference type="OrthoDB" id="58489at2"/>
<dbReference type="EMBL" id="VIFM01000330">
    <property type="protein sequence ID" value="TQF09581.1"/>
    <property type="molecule type" value="Genomic_DNA"/>
</dbReference>
<comment type="caution">
    <text evidence="3">The sequence shown here is derived from an EMBL/GenBank/DDBJ whole genome shotgun (WGS) entry which is preliminary data.</text>
</comment>
<evidence type="ECO:0000313" key="4">
    <source>
        <dbReference type="Proteomes" id="UP000315369"/>
    </source>
</evidence>
<accession>A0A540WKQ0</accession>
<dbReference type="Proteomes" id="UP000315369">
    <property type="component" value="Unassembled WGS sequence"/>
</dbReference>
<feature type="non-terminal residue" evidence="3">
    <location>
        <position position="356"/>
    </location>
</feature>
<dbReference type="SUPFAM" id="SSF55729">
    <property type="entry name" value="Acyl-CoA N-acyltransferases (Nat)"/>
    <property type="match status" value="2"/>
</dbReference>
<dbReference type="CDD" id="cd04301">
    <property type="entry name" value="NAT_SF"/>
    <property type="match status" value="1"/>
</dbReference>
<evidence type="ECO:0000259" key="2">
    <source>
        <dbReference type="PROSITE" id="PS51186"/>
    </source>
</evidence>
<name>A0A540WKQ0_9BACT</name>
<proteinExistence type="predicted"/>